<feature type="transmembrane region" description="Helical" evidence="10">
    <location>
        <begin position="53"/>
        <end position="71"/>
    </location>
</feature>
<feature type="transmembrane region" description="Helical" evidence="10">
    <location>
        <begin position="92"/>
        <end position="109"/>
    </location>
</feature>
<dbReference type="PANTHER" id="PTHR36122:SF2">
    <property type="entry name" value="NICOTINAMIDE RIBOSIDE TRANSPORTER PNUC"/>
    <property type="match status" value="1"/>
</dbReference>
<organism evidence="11 12">
    <name type="scientific">Albibacterium profundi</name>
    <dbReference type="NCBI Taxonomy" id="3134906"/>
    <lineage>
        <taxon>Bacteria</taxon>
        <taxon>Pseudomonadati</taxon>
        <taxon>Bacteroidota</taxon>
        <taxon>Sphingobacteriia</taxon>
        <taxon>Sphingobacteriales</taxon>
        <taxon>Sphingobacteriaceae</taxon>
        <taxon>Albibacterium</taxon>
    </lineage>
</organism>
<evidence type="ECO:0000256" key="2">
    <source>
        <dbReference type="ARBA" id="ARBA00004651"/>
    </source>
</evidence>
<keyword evidence="8 10" id="KW-1133">Transmembrane helix</keyword>
<keyword evidence="5" id="KW-0813">Transport</keyword>
<evidence type="ECO:0000256" key="7">
    <source>
        <dbReference type="ARBA" id="ARBA00022692"/>
    </source>
</evidence>
<evidence type="ECO:0000313" key="11">
    <source>
        <dbReference type="EMBL" id="MFB5946862.1"/>
    </source>
</evidence>
<name>A0ABV5CH23_9SPHI</name>
<evidence type="ECO:0000256" key="9">
    <source>
        <dbReference type="ARBA" id="ARBA00023136"/>
    </source>
</evidence>
<dbReference type="Pfam" id="PF04973">
    <property type="entry name" value="NMN_transporter"/>
    <property type="match status" value="1"/>
</dbReference>
<reference evidence="11 12" key="1">
    <citation type="submission" date="2024-04" db="EMBL/GenBank/DDBJ databases">
        <title>Albibacterium profundi sp. nov., isolated from sediment of the Challenger Deep of Mariana Trench.</title>
        <authorList>
            <person name="Wang Y."/>
        </authorList>
    </citation>
    <scope>NUCLEOTIDE SEQUENCE [LARGE SCALE GENOMIC DNA]</scope>
    <source>
        <strain evidence="11 12">RHL897</strain>
    </source>
</reference>
<dbReference type="EMBL" id="JBBVGT010000003">
    <property type="protein sequence ID" value="MFB5946862.1"/>
    <property type="molecule type" value="Genomic_DNA"/>
</dbReference>
<feature type="transmembrane region" description="Helical" evidence="10">
    <location>
        <begin position="161"/>
        <end position="180"/>
    </location>
</feature>
<evidence type="ECO:0000256" key="8">
    <source>
        <dbReference type="ARBA" id="ARBA00022989"/>
    </source>
</evidence>
<comment type="caution">
    <text evidence="11">The sequence shown here is derived from an EMBL/GenBank/DDBJ whole genome shotgun (WGS) entry which is preliminary data.</text>
</comment>
<dbReference type="RefSeq" id="WP_375558391.1">
    <property type="nucleotide sequence ID" value="NZ_JBBVGT010000003.1"/>
</dbReference>
<evidence type="ECO:0000256" key="5">
    <source>
        <dbReference type="ARBA" id="ARBA00022448"/>
    </source>
</evidence>
<feature type="transmembrane region" description="Helical" evidence="10">
    <location>
        <begin position="6"/>
        <end position="23"/>
    </location>
</feature>
<keyword evidence="12" id="KW-1185">Reference proteome</keyword>
<evidence type="ECO:0000256" key="3">
    <source>
        <dbReference type="ARBA" id="ARBA00006669"/>
    </source>
</evidence>
<comment type="similarity">
    <text evidence="3">Belongs to the nicotinamide ribonucleoside (NR) uptake permease (TC 4.B.1) family.</text>
</comment>
<keyword evidence="7 10" id="KW-0812">Transmembrane</keyword>
<accession>A0ABV5CH23</accession>
<gene>
    <name evidence="11" type="primary">pnuC</name>
    <name evidence="11" type="ORF">WKR92_13590</name>
</gene>
<evidence type="ECO:0000256" key="4">
    <source>
        <dbReference type="ARBA" id="ARBA00017522"/>
    </source>
</evidence>
<evidence type="ECO:0000256" key="1">
    <source>
        <dbReference type="ARBA" id="ARBA00002672"/>
    </source>
</evidence>
<dbReference type="NCBIfam" id="TIGR01528">
    <property type="entry name" value="NMN_trans_PnuC"/>
    <property type="match status" value="1"/>
</dbReference>
<dbReference type="PANTHER" id="PTHR36122">
    <property type="entry name" value="NICOTINAMIDE RIBOSIDE TRANSPORTER PNUC"/>
    <property type="match status" value="1"/>
</dbReference>
<feature type="transmembrane region" description="Helical" evidence="10">
    <location>
        <begin position="28"/>
        <end position="47"/>
    </location>
</feature>
<evidence type="ECO:0000313" key="12">
    <source>
        <dbReference type="Proteomes" id="UP001580928"/>
    </source>
</evidence>
<keyword evidence="6" id="KW-1003">Cell membrane</keyword>
<evidence type="ECO:0000256" key="10">
    <source>
        <dbReference type="SAM" id="Phobius"/>
    </source>
</evidence>
<comment type="subcellular location">
    <subcellularLocation>
        <location evidence="2">Cell membrane</location>
        <topology evidence="2">Multi-pass membrane protein</topology>
    </subcellularLocation>
</comment>
<evidence type="ECO:0000256" key="6">
    <source>
        <dbReference type="ARBA" id="ARBA00022475"/>
    </source>
</evidence>
<dbReference type="Proteomes" id="UP001580928">
    <property type="component" value="Unassembled WGS sequence"/>
</dbReference>
<comment type="function">
    <text evidence="1">Required for nicotinamide riboside transport across the inner membrane.</text>
</comment>
<keyword evidence="9 10" id="KW-0472">Membrane</keyword>
<sequence length="199" mass="23359">MELNTWLEIVSVIFGILYLVLMVRENIWCWIFGILSSAITVYLYTHVTLYLEAVLNIYYILAGFYGWHYWLNHTVKDSSITPVVTWKVNHHVITIISCGLLSVLLGYVMDHYTDSERPYIDASLTIFSFVATYMEAKKVLSTWYYWFVLNLVSIGLQFDRGLYFFSALSVFYTVMCIYGYRRWKKTMLSQTSIDTSLDN</sequence>
<protein>
    <recommendedName>
        <fullName evidence="4">Nicotinamide riboside transporter PnuC</fullName>
    </recommendedName>
</protein>
<dbReference type="InterPro" id="IPR006419">
    <property type="entry name" value="NMN_transpt_PnuC"/>
</dbReference>
<proteinExistence type="inferred from homology"/>